<keyword evidence="4" id="KW-1185">Reference proteome</keyword>
<dbReference type="HOGENOM" id="CLU_1356109_0_0_1"/>
<reference evidence="3" key="3">
    <citation type="submission" date="2021-02" db="UniProtKB">
        <authorList>
            <consortium name="EnsemblMetazoa"/>
        </authorList>
    </citation>
    <scope>IDENTIFICATION</scope>
    <source>
        <strain evidence="3">USDA</strain>
    </source>
</reference>
<organism>
    <name type="scientific">Pediculus humanus subsp. corporis</name>
    <name type="common">Body louse</name>
    <dbReference type="NCBI Taxonomy" id="121224"/>
    <lineage>
        <taxon>Eukaryota</taxon>
        <taxon>Metazoa</taxon>
        <taxon>Ecdysozoa</taxon>
        <taxon>Arthropoda</taxon>
        <taxon>Hexapoda</taxon>
        <taxon>Insecta</taxon>
        <taxon>Pterygota</taxon>
        <taxon>Neoptera</taxon>
        <taxon>Paraneoptera</taxon>
        <taxon>Psocodea</taxon>
        <taxon>Troctomorpha</taxon>
        <taxon>Phthiraptera</taxon>
        <taxon>Anoplura</taxon>
        <taxon>Pediculidae</taxon>
        <taxon>Pediculus</taxon>
    </lineage>
</organism>
<reference evidence="2" key="2">
    <citation type="submission" date="2007-04" db="EMBL/GenBank/DDBJ databases">
        <title>The genome of the human body louse.</title>
        <authorList>
            <consortium name="The Human Body Louse Genome Consortium"/>
            <person name="Kirkness E."/>
            <person name="Walenz B."/>
            <person name="Hass B."/>
            <person name="Bruggner R."/>
            <person name="Strausberg R."/>
        </authorList>
    </citation>
    <scope>NUCLEOTIDE SEQUENCE</scope>
    <source>
        <strain evidence="2">USDA</strain>
    </source>
</reference>
<dbReference type="eggNOG" id="KOG3213">
    <property type="taxonomic scope" value="Eukaryota"/>
</dbReference>
<dbReference type="STRING" id="121224.E0VCB9"/>
<protein>
    <submittedName>
        <fullName evidence="2 3">Orf protein, putative</fullName>
    </submittedName>
</protein>
<dbReference type="VEuPathDB" id="VectorBase:PHUM082980"/>
<dbReference type="Proteomes" id="UP000009046">
    <property type="component" value="Unassembled WGS sequence"/>
</dbReference>
<feature type="domain" description="CFA20" evidence="1">
    <location>
        <begin position="10"/>
        <end position="169"/>
    </location>
</feature>
<accession>E0VCB9</accession>
<sequence>MSRGDKNEKPRLILLQSYNNTPLQHWNKRIRSGRVSQIIDQDLQSPVLEITSWKSSQTYITSPADPKKTLGIKAPYLHLRVKNLLKNFLFNVLVLDDRNVKRRFKASTKVKTALSKPYLCKVPLTLDSGWNEITIPLMEFTKKAYGTKFVEALIVQIHANCRIEKIFFTYTDTILYFIITRVFKKEGKTNNNNNNNNNSSHK</sequence>
<dbReference type="AlphaFoldDB" id="E0VCB9"/>
<dbReference type="GeneID" id="8231489"/>
<dbReference type="EnsemblMetazoa" id="PHUM082980-RA">
    <property type="protein sequence ID" value="PHUM082980-PA"/>
    <property type="gene ID" value="PHUM082980"/>
</dbReference>
<dbReference type="PANTHER" id="PTHR12458">
    <property type="entry name" value="ORF PROTEIN"/>
    <property type="match status" value="1"/>
</dbReference>
<gene>
    <name evidence="3" type="primary">8231489</name>
    <name evidence="2" type="ORF">Phum_PHUM082980</name>
</gene>
<dbReference type="RefSeq" id="XP_002423743.1">
    <property type="nucleotide sequence ID" value="XM_002423698.1"/>
</dbReference>
<name>E0VCB9_PEDHC</name>
<dbReference type="InParanoid" id="E0VCB9"/>
<dbReference type="EMBL" id="AAZO01000991">
    <property type="status" value="NOT_ANNOTATED_CDS"/>
    <property type="molecule type" value="Genomic_DNA"/>
</dbReference>
<evidence type="ECO:0000259" key="1">
    <source>
        <dbReference type="Pfam" id="PF05018"/>
    </source>
</evidence>
<dbReference type="InterPro" id="IPR007714">
    <property type="entry name" value="CFA20_dom"/>
</dbReference>
<dbReference type="EMBL" id="DS235051">
    <property type="protein sequence ID" value="EEB11005.1"/>
    <property type="molecule type" value="Genomic_DNA"/>
</dbReference>
<evidence type="ECO:0000313" key="4">
    <source>
        <dbReference type="Proteomes" id="UP000009046"/>
    </source>
</evidence>
<evidence type="ECO:0000313" key="2">
    <source>
        <dbReference type="EMBL" id="EEB11005.1"/>
    </source>
</evidence>
<reference evidence="2" key="1">
    <citation type="submission" date="2007-04" db="EMBL/GenBank/DDBJ databases">
        <title>Annotation of Pediculus humanus corporis strain USDA.</title>
        <authorList>
            <person name="Kirkness E."/>
            <person name="Hannick L."/>
            <person name="Hass B."/>
            <person name="Bruggner R."/>
            <person name="Lawson D."/>
            <person name="Bidwell S."/>
            <person name="Joardar V."/>
            <person name="Caler E."/>
            <person name="Walenz B."/>
            <person name="Inman J."/>
            <person name="Schobel S."/>
            <person name="Galinsky K."/>
            <person name="Amedeo P."/>
            <person name="Strausberg R."/>
        </authorList>
    </citation>
    <scope>NUCLEOTIDE SEQUENCE</scope>
    <source>
        <strain evidence="2">USDA</strain>
    </source>
</reference>
<dbReference type="KEGG" id="phu:Phum_PHUM082980"/>
<evidence type="ECO:0000313" key="3">
    <source>
        <dbReference type="EnsemblMetazoa" id="PHUM082980-PA"/>
    </source>
</evidence>
<dbReference type="InterPro" id="IPR040441">
    <property type="entry name" value="CFA20/CFAP20DC"/>
</dbReference>
<dbReference type="CTD" id="8231489"/>
<dbReference type="Pfam" id="PF05018">
    <property type="entry name" value="CFA20_dom"/>
    <property type="match status" value="1"/>
</dbReference>
<dbReference type="OrthoDB" id="7486196at2759"/>
<proteinExistence type="predicted"/>